<feature type="domain" description="DUF6532" evidence="2">
    <location>
        <begin position="313"/>
        <end position="508"/>
    </location>
</feature>
<feature type="compositionally biased region" description="Low complexity" evidence="1">
    <location>
        <begin position="266"/>
        <end position="279"/>
    </location>
</feature>
<feature type="compositionally biased region" description="Basic residues" evidence="1">
    <location>
        <begin position="208"/>
        <end position="217"/>
    </location>
</feature>
<dbReference type="EMBL" id="KN823479">
    <property type="protein sequence ID" value="KIO16821.1"/>
    <property type="molecule type" value="Genomic_DNA"/>
</dbReference>
<reference evidence="4" key="2">
    <citation type="submission" date="2015-01" db="EMBL/GenBank/DDBJ databases">
        <title>Evolutionary Origins and Diversification of the Mycorrhizal Mutualists.</title>
        <authorList>
            <consortium name="DOE Joint Genome Institute"/>
            <consortium name="Mycorrhizal Genomics Consortium"/>
            <person name="Kohler A."/>
            <person name="Kuo A."/>
            <person name="Nagy L.G."/>
            <person name="Floudas D."/>
            <person name="Copeland A."/>
            <person name="Barry K.W."/>
            <person name="Cichocki N."/>
            <person name="Veneault-Fourrey C."/>
            <person name="LaButti K."/>
            <person name="Lindquist E.A."/>
            <person name="Lipzen A."/>
            <person name="Lundell T."/>
            <person name="Morin E."/>
            <person name="Murat C."/>
            <person name="Riley R."/>
            <person name="Ohm R."/>
            <person name="Sun H."/>
            <person name="Tunlid A."/>
            <person name="Henrissat B."/>
            <person name="Grigoriev I.V."/>
            <person name="Hibbett D.S."/>
            <person name="Martin F."/>
        </authorList>
    </citation>
    <scope>NUCLEOTIDE SEQUENCE [LARGE SCALE GENOMIC DNA]</scope>
    <source>
        <strain evidence="4">MUT 4182</strain>
    </source>
</reference>
<protein>
    <recommendedName>
        <fullName evidence="2">DUF6532 domain-containing protein</fullName>
    </recommendedName>
</protein>
<evidence type="ECO:0000313" key="4">
    <source>
        <dbReference type="Proteomes" id="UP000054248"/>
    </source>
</evidence>
<dbReference type="AlphaFoldDB" id="A0A0C3Q269"/>
<organism evidence="3 4">
    <name type="scientific">Tulasnella calospora MUT 4182</name>
    <dbReference type="NCBI Taxonomy" id="1051891"/>
    <lineage>
        <taxon>Eukaryota</taxon>
        <taxon>Fungi</taxon>
        <taxon>Dikarya</taxon>
        <taxon>Basidiomycota</taxon>
        <taxon>Agaricomycotina</taxon>
        <taxon>Agaricomycetes</taxon>
        <taxon>Cantharellales</taxon>
        <taxon>Tulasnellaceae</taxon>
        <taxon>Tulasnella</taxon>
    </lineage>
</organism>
<accession>A0A0C3Q269</accession>
<evidence type="ECO:0000259" key="2">
    <source>
        <dbReference type="Pfam" id="PF20149"/>
    </source>
</evidence>
<reference evidence="3 4" key="1">
    <citation type="submission" date="2014-04" db="EMBL/GenBank/DDBJ databases">
        <authorList>
            <consortium name="DOE Joint Genome Institute"/>
            <person name="Kuo A."/>
            <person name="Girlanda M."/>
            <person name="Perotto S."/>
            <person name="Kohler A."/>
            <person name="Nagy L.G."/>
            <person name="Floudas D."/>
            <person name="Copeland A."/>
            <person name="Barry K.W."/>
            <person name="Cichocki N."/>
            <person name="Veneault-Fourrey C."/>
            <person name="LaButti K."/>
            <person name="Lindquist E.A."/>
            <person name="Lipzen A."/>
            <person name="Lundell T."/>
            <person name="Morin E."/>
            <person name="Murat C."/>
            <person name="Sun H."/>
            <person name="Tunlid A."/>
            <person name="Henrissat B."/>
            <person name="Grigoriev I.V."/>
            <person name="Hibbett D.S."/>
            <person name="Martin F."/>
            <person name="Nordberg H.P."/>
            <person name="Cantor M.N."/>
            <person name="Hua S.X."/>
        </authorList>
    </citation>
    <scope>NUCLEOTIDE SEQUENCE [LARGE SCALE GENOMIC DNA]</scope>
    <source>
        <strain evidence="3 4">MUT 4182</strain>
    </source>
</reference>
<dbReference type="Pfam" id="PF20149">
    <property type="entry name" value="DUF6532"/>
    <property type="match status" value="1"/>
</dbReference>
<feature type="region of interest" description="Disordered" evidence="1">
    <location>
        <begin position="52"/>
        <end position="221"/>
    </location>
</feature>
<dbReference type="OrthoDB" id="3257342at2759"/>
<dbReference type="InterPro" id="IPR045341">
    <property type="entry name" value="DUF6532"/>
</dbReference>
<keyword evidence="4" id="KW-1185">Reference proteome</keyword>
<name>A0A0C3Q269_9AGAM</name>
<dbReference type="STRING" id="1051891.A0A0C3Q269"/>
<proteinExistence type="predicted"/>
<dbReference type="Proteomes" id="UP000054248">
    <property type="component" value="Unassembled WGS sequence"/>
</dbReference>
<evidence type="ECO:0000256" key="1">
    <source>
        <dbReference type="SAM" id="MobiDB-lite"/>
    </source>
</evidence>
<feature type="region of interest" description="Disordered" evidence="1">
    <location>
        <begin position="242"/>
        <end position="295"/>
    </location>
</feature>
<evidence type="ECO:0000313" key="3">
    <source>
        <dbReference type="EMBL" id="KIO16821.1"/>
    </source>
</evidence>
<dbReference type="HOGENOM" id="CLU_039095_0_0_1"/>
<gene>
    <name evidence="3" type="ORF">M407DRAFT_33529</name>
</gene>
<sequence>MDPESSTLTELEVAAERLERAEALKNSEDRPTSKSVTLLSVLDKSDVHIQRNYSSPTTAPLTRQTGHRAPVGKPRVASSRDDSDSEDNDLPPAKTRKTGKTTKVTTAKEKRQATLVAAEENAARLTAETENGGDSADDDWSGANNGHGRLNAADFGDASDYDEDQGPEAIHRPQLFRSQNANDDSDGAADGAVGLDNDSDEDDPANSPRRHAAKKGKSAGVKFSNATATTISSKLPVKKIPTKLKIARQGSEISSEGPRSPAKTGTAPSSSPLSNAASPPTTPLKSVANARRPRMCDQTPSTFGLLKASASDTRLELLVKDAFPERTIFTETCKATFLAACADVQATVHQKRFLKSNSYRGLILTILRQKLSQVRQEVRNAALAKAAIHYGISSSMDSAEIVALVEGLKKKIAFLFGNSDQYKRPYANPIFQIMINTLFFEGKRKSDALANPTPWNPMPLPVIALMATAVHSVLDDWSTGKNEAAKNKFSHDKYAPIYRDHLANLAKFKEKAPAALSKLRVSLWENAWLSSGSALPDQANVYIDDDVFAEAEAEALA</sequence>
<feature type="compositionally biased region" description="Acidic residues" evidence="1">
    <location>
        <begin position="157"/>
        <end position="166"/>
    </location>
</feature>
<feature type="compositionally biased region" description="Polar residues" evidence="1">
    <location>
        <begin position="52"/>
        <end position="64"/>
    </location>
</feature>